<protein>
    <recommendedName>
        <fullName evidence="3">DNA-binding protein</fullName>
    </recommendedName>
</protein>
<dbReference type="Proteomes" id="UP000611708">
    <property type="component" value="Unassembled WGS sequence"/>
</dbReference>
<reference evidence="1 2" key="1">
    <citation type="submission" date="2020-11" db="EMBL/GenBank/DDBJ databases">
        <authorList>
            <person name="Kim M.K."/>
        </authorList>
    </citation>
    <scope>NUCLEOTIDE SEQUENCE [LARGE SCALE GENOMIC DNA]</scope>
    <source>
        <strain evidence="1 2">BT290</strain>
    </source>
</reference>
<evidence type="ECO:0000313" key="2">
    <source>
        <dbReference type="Proteomes" id="UP000611708"/>
    </source>
</evidence>
<comment type="caution">
    <text evidence="1">The sequence shown here is derived from an EMBL/GenBank/DDBJ whole genome shotgun (WGS) entry which is preliminary data.</text>
</comment>
<evidence type="ECO:0000313" key="1">
    <source>
        <dbReference type="EMBL" id="MBF9196103.1"/>
    </source>
</evidence>
<dbReference type="EMBL" id="JADQDN010000003">
    <property type="protein sequence ID" value="MBF9196103.1"/>
    <property type="molecule type" value="Genomic_DNA"/>
</dbReference>
<accession>A0ABS0HRK9</accession>
<sequence>MTERFHTLKEIAELTGLKYWLVLRCANNGLFPTYTVGNKRKRALLSEVLTAI</sequence>
<gene>
    <name evidence="1" type="ORF">I2H36_08630</name>
</gene>
<keyword evidence="2" id="KW-1185">Reference proteome</keyword>
<evidence type="ECO:0008006" key="3">
    <source>
        <dbReference type="Google" id="ProtNLM"/>
    </source>
</evidence>
<proteinExistence type="predicted"/>
<dbReference type="RefSeq" id="WP_196263479.1">
    <property type="nucleotide sequence ID" value="NZ_JADQDN010000003.1"/>
</dbReference>
<organism evidence="1 2">
    <name type="scientific">Microvirga terrestris</name>
    <dbReference type="NCBI Taxonomy" id="2791024"/>
    <lineage>
        <taxon>Bacteria</taxon>
        <taxon>Pseudomonadati</taxon>
        <taxon>Pseudomonadota</taxon>
        <taxon>Alphaproteobacteria</taxon>
        <taxon>Hyphomicrobiales</taxon>
        <taxon>Methylobacteriaceae</taxon>
        <taxon>Microvirga</taxon>
    </lineage>
</organism>
<name>A0ABS0HRK9_9HYPH</name>